<dbReference type="PRINTS" id="PR00079">
    <property type="entry name" value="G6PDHDRGNASE"/>
</dbReference>
<dbReference type="Proteomes" id="UP000285478">
    <property type="component" value="Chromosome"/>
</dbReference>
<feature type="binding site" evidence="6">
    <location>
        <position position="181"/>
    </location>
    <ligand>
        <name>substrate</name>
    </ligand>
</feature>
<dbReference type="NCBIfam" id="NF009492">
    <property type="entry name" value="PRK12853.1-3"/>
    <property type="match status" value="1"/>
</dbReference>
<dbReference type="InterPro" id="IPR022675">
    <property type="entry name" value="G6P_DH_C"/>
</dbReference>
<sequence>MSEACTYVVFGATGNLSLSKLMPSFYHLEQVGRLDDDMRILAIGRREWSRDDWIKIVKKAVEPKARGGLNKNLFKRFCERLDYFQMDINKAESYQALARLIATDAWPNNAVYYLSLGPDHFASTVRHLGESGMLAETDGWKRVVLEKPFGYDSDSAKQLQAQLNKYLDEDQTYRIDHYLGKGMVQNIMVFRFANLLMEPLWNRNYIDHIQITHAEDRPIGTRAGYYDTSGAMRDMIQSHLLQLLALVTMEPPASMDAEDLRDEKVKLLKSIRSISKKNVSAQAYRAQYAAGEIHGKQVPAYLDEPGMSQDSVTETYAALKLYIDNWRWAGVPFYIQTGKNMAKNKMLVSICFKHSPKQFFRDSHVQKMKPNWIIFGIQPDESIKIEMMAKQPGLEINTEQISLDASMGREGEEPNDAYEELLLDVIKGDRSLFLRYDEVKAAWKVVDPVIQVWGTETGYIDTYKSGSWGPEGANKLFDSPEQNWRYHIHPESER</sequence>
<feature type="binding site" evidence="6">
    <location>
        <position position="234"/>
    </location>
    <ligand>
        <name>substrate</name>
    </ligand>
</feature>
<feature type="binding site" evidence="6">
    <location>
        <begin position="87"/>
        <end position="88"/>
    </location>
    <ligand>
        <name>NADP(+)</name>
        <dbReference type="ChEBI" id="CHEBI:58349"/>
    </ligand>
</feature>
<feature type="binding site" evidence="6">
    <location>
        <position position="177"/>
    </location>
    <ligand>
        <name>substrate</name>
    </ligand>
</feature>
<dbReference type="InterPro" id="IPR001282">
    <property type="entry name" value="G6P_DH"/>
</dbReference>
<dbReference type="RefSeq" id="WP_128384878.1">
    <property type="nucleotide sequence ID" value="NZ_CP035033.1"/>
</dbReference>
<dbReference type="Gene3D" id="3.30.360.10">
    <property type="entry name" value="Dihydrodipicolinate Reductase, domain 2"/>
    <property type="match status" value="1"/>
</dbReference>
<dbReference type="UniPathway" id="UPA00115">
    <property type="reaction ID" value="UER00408"/>
</dbReference>
<dbReference type="InterPro" id="IPR022674">
    <property type="entry name" value="G6P_DH_NAD-bd"/>
</dbReference>
<evidence type="ECO:0000256" key="6">
    <source>
        <dbReference type="HAMAP-Rule" id="MF_00966"/>
    </source>
</evidence>
<dbReference type="GO" id="GO:0005829">
    <property type="term" value="C:cytosol"/>
    <property type="evidence" value="ECO:0007669"/>
    <property type="project" value="TreeGrafter"/>
</dbReference>
<dbReference type="EMBL" id="CP035033">
    <property type="protein sequence ID" value="QAB15371.1"/>
    <property type="molecule type" value="Genomic_DNA"/>
</dbReference>
<evidence type="ECO:0000313" key="10">
    <source>
        <dbReference type="Proteomes" id="UP000285478"/>
    </source>
</evidence>
<feature type="domain" description="Glucose-6-phosphate dehydrogenase NAD-binding" evidence="7">
    <location>
        <begin position="8"/>
        <end position="186"/>
    </location>
</feature>
<evidence type="ECO:0000256" key="4">
    <source>
        <dbReference type="ARBA" id="ARBA00023002"/>
    </source>
</evidence>
<evidence type="ECO:0000256" key="1">
    <source>
        <dbReference type="ARBA" id="ARBA00004937"/>
    </source>
</evidence>
<feature type="domain" description="Glucose-6-phosphate dehydrogenase C-terminal" evidence="8">
    <location>
        <begin position="188"/>
        <end position="485"/>
    </location>
</feature>
<comment type="pathway">
    <text evidence="1 6">Carbohydrate degradation; pentose phosphate pathway; D-ribulose 5-phosphate from D-glucose 6-phosphate (oxidative stage): step 1/3.</text>
</comment>
<keyword evidence="5 6" id="KW-0119">Carbohydrate metabolism</keyword>
<evidence type="ECO:0000259" key="8">
    <source>
        <dbReference type="Pfam" id="PF02781"/>
    </source>
</evidence>
<keyword evidence="2 6" id="KW-0313">Glucose metabolism</keyword>
<dbReference type="SUPFAM" id="SSF55347">
    <property type="entry name" value="Glyceraldehyde-3-phosphate dehydrogenase-like, C-terminal domain"/>
    <property type="match status" value="1"/>
</dbReference>
<evidence type="ECO:0000256" key="2">
    <source>
        <dbReference type="ARBA" id="ARBA00022526"/>
    </source>
</evidence>
<comment type="similarity">
    <text evidence="6">Belongs to the glucose-6-phosphate dehydrogenase family.</text>
</comment>
<dbReference type="PANTHER" id="PTHR23429:SF0">
    <property type="entry name" value="GLUCOSE-6-PHOSPHATE 1-DEHYDROGENASE"/>
    <property type="match status" value="1"/>
</dbReference>
<name>A0A410H383_9GAMM</name>
<keyword evidence="4 6" id="KW-0560">Oxidoreductase</keyword>
<comment type="function">
    <text evidence="6">Catalyzes the oxidation of glucose 6-phosphate to 6-phosphogluconolactone.</text>
</comment>
<dbReference type="GO" id="GO:0050661">
    <property type="term" value="F:NADP binding"/>
    <property type="evidence" value="ECO:0007669"/>
    <property type="project" value="UniProtKB-UniRule"/>
</dbReference>
<dbReference type="GO" id="GO:0009051">
    <property type="term" value="P:pentose-phosphate shunt, oxidative branch"/>
    <property type="evidence" value="ECO:0007669"/>
    <property type="project" value="TreeGrafter"/>
</dbReference>
<evidence type="ECO:0000256" key="5">
    <source>
        <dbReference type="ARBA" id="ARBA00023277"/>
    </source>
</evidence>
<dbReference type="HAMAP" id="MF_00966">
    <property type="entry name" value="G6PD"/>
    <property type="match status" value="1"/>
</dbReference>
<feature type="binding site" evidence="6">
    <location>
        <position position="215"/>
    </location>
    <ligand>
        <name>substrate</name>
    </ligand>
</feature>
<reference evidence="9 10" key="1">
    <citation type="journal article" date="2018" name="Environ. Microbiol.">
        <title>Genomes of ubiquitous marine and hypersaline Hydrogenovibrio, Thiomicrorhabdus and Thiomicrospira spp. encode a diversity of mechanisms to sustain chemolithoautotrophy in heterogeneous environments.</title>
        <authorList>
            <person name="Scott K.M."/>
            <person name="Williams J."/>
            <person name="Porter C.M.B."/>
            <person name="Russel S."/>
            <person name="Harmer T.L."/>
            <person name="Paul J.H."/>
            <person name="Antonen K.M."/>
            <person name="Bridges M.K."/>
            <person name="Camper G.J."/>
            <person name="Campla C.K."/>
            <person name="Casella L.G."/>
            <person name="Chase E."/>
            <person name="Conrad J.W."/>
            <person name="Cruz M.C."/>
            <person name="Dunlap D.S."/>
            <person name="Duran L."/>
            <person name="Fahsbender E.M."/>
            <person name="Goldsmith D.B."/>
            <person name="Keeley R.F."/>
            <person name="Kondoff M.R."/>
            <person name="Kussy B.I."/>
            <person name="Lane M.K."/>
            <person name="Lawler S."/>
            <person name="Leigh B.A."/>
            <person name="Lewis C."/>
            <person name="Lostal L.M."/>
            <person name="Marking D."/>
            <person name="Mancera P.A."/>
            <person name="McClenthan E.C."/>
            <person name="McIntyre E.A."/>
            <person name="Mine J.A."/>
            <person name="Modi S."/>
            <person name="Moore B.D."/>
            <person name="Morgan W.A."/>
            <person name="Nelson K.M."/>
            <person name="Nguyen K.N."/>
            <person name="Ogburn N."/>
            <person name="Parrino D.G."/>
            <person name="Pedapudi A.D."/>
            <person name="Pelham R.P."/>
            <person name="Preece A.M."/>
            <person name="Rampersad E.A."/>
            <person name="Richardson J.C."/>
            <person name="Rodgers C.M."/>
            <person name="Schaffer B.L."/>
            <person name="Sheridan N.E."/>
            <person name="Solone M.R."/>
            <person name="Staley Z.R."/>
            <person name="Tabuchi M."/>
            <person name="Waide R.J."/>
            <person name="Wanjugi P.W."/>
            <person name="Young S."/>
            <person name="Clum A."/>
            <person name="Daum C."/>
            <person name="Huntemann M."/>
            <person name="Ivanova N."/>
            <person name="Kyrpides N."/>
            <person name="Mikhailova N."/>
            <person name="Palaniappan K."/>
            <person name="Pillay M."/>
            <person name="Reddy T.B.K."/>
            <person name="Shapiro N."/>
            <person name="Stamatis D."/>
            <person name="Varghese N."/>
            <person name="Woyke T."/>
            <person name="Boden R."/>
            <person name="Freyermuth S.K."/>
            <person name="Kerfeld C.A."/>
        </authorList>
    </citation>
    <scope>NUCLEOTIDE SEQUENCE [LARGE SCALE GENOMIC DNA]</scope>
    <source>
        <strain evidence="9 10">JR-2</strain>
    </source>
</reference>
<dbReference type="PANTHER" id="PTHR23429">
    <property type="entry name" value="GLUCOSE-6-PHOSPHATE 1-DEHYDROGENASE G6PD"/>
    <property type="match status" value="1"/>
</dbReference>
<dbReference type="SUPFAM" id="SSF51735">
    <property type="entry name" value="NAD(P)-binding Rossmann-fold domains"/>
    <property type="match status" value="1"/>
</dbReference>
<feature type="binding site" evidence="6">
    <location>
        <position position="339"/>
    </location>
    <ligand>
        <name>substrate</name>
    </ligand>
</feature>
<protein>
    <recommendedName>
        <fullName evidence="6">Glucose-6-phosphate 1-dehydrogenase</fullName>
        <shortName evidence="6">G6PD</shortName>
        <ecNumber evidence="6">1.1.1.49</ecNumber>
    </recommendedName>
</protein>
<dbReference type="Gene3D" id="3.40.50.720">
    <property type="entry name" value="NAD(P)-binding Rossmann-like Domain"/>
    <property type="match status" value="1"/>
</dbReference>
<comment type="caution">
    <text evidence="6">Lacks conserved residue(s) required for the propagation of feature annotation.</text>
</comment>
<organism evidence="9 10">
    <name type="scientific">Hydrogenovibrio thermophilus</name>
    <dbReference type="NCBI Taxonomy" id="265883"/>
    <lineage>
        <taxon>Bacteria</taxon>
        <taxon>Pseudomonadati</taxon>
        <taxon>Pseudomonadota</taxon>
        <taxon>Gammaproteobacteria</taxon>
        <taxon>Thiotrichales</taxon>
        <taxon>Piscirickettsiaceae</taxon>
        <taxon>Hydrogenovibrio</taxon>
    </lineage>
</organism>
<proteinExistence type="inferred from homology"/>
<keyword evidence="3 6" id="KW-0521">NADP</keyword>
<gene>
    <name evidence="6" type="primary">zwf</name>
    <name evidence="9" type="ORF">EPV75_06685</name>
</gene>
<dbReference type="Pfam" id="PF00479">
    <property type="entry name" value="G6PD_N"/>
    <property type="match status" value="1"/>
</dbReference>
<evidence type="ECO:0000259" key="7">
    <source>
        <dbReference type="Pfam" id="PF00479"/>
    </source>
</evidence>
<keyword evidence="10" id="KW-1185">Reference proteome</keyword>
<evidence type="ECO:0000256" key="3">
    <source>
        <dbReference type="ARBA" id="ARBA00022857"/>
    </source>
</evidence>
<dbReference type="InterPro" id="IPR036291">
    <property type="entry name" value="NAD(P)-bd_dom_sf"/>
</dbReference>
<comment type="catalytic activity">
    <reaction evidence="6">
        <text>D-glucose 6-phosphate + NADP(+) = 6-phospho-D-glucono-1,5-lactone + NADPH + H(+)</text>
        <dbReference type="Rhea" id="RHEA:15841"/>
        <dbReference type="ChEBI" id="CHEBI:15378"/>
        <dbReference type="ChEBI" id="CHEBI:57783"/>
        <dbReference type="ChEBI" id="CHEBI:57955"/>
        <dbReference type="ChEBI" id="CHEBI:58349"/>
        <dbReference type="ChEBI" id="CHEBI:61548"/>
        <dbReference type="EC" id="1.1.1.49"/>
    </reaction>
</comment>
<evidence type="ECO:0000313" key="9">
    <source>
        <dbReference type="EMBL" id="QAB15371.1"/>
    </source>
</evidence>
<feature type="active site" description="Proton acceptor" evidence="6">
    <location>
        <position position="239"/>
    </location>
</feature>
<feature type="binding site" evidence="6">
    <location>
        <position position="45"/>
    </location>
    <ligand>
        <name>NADP(+)</name>
        <dbReference type="ChEBI" id="CHEBI:58349"/>
    </ligand>
</feature>
<dbReference type="AlphaFoldDB" id="A0A410H383"/>
<feature type="binding site" evidence="6">
    <location>
        <position position="147"/>
    </location>
    <ligand>
        <name>NADP(+)</name>
        <dbReference type="ChEBI" id="CHEBI:58349"/>
    </ligand>
</feature>
<dbReference type="EC" id="1.1.1.49" evidence="6"/>
<accession>A0A410H383</accession>
<dbReference type="KEGG" id="htr:EPV75_06685"/>
<dbReference type="GO" id="GO:0006006">
    <property type="term" value="P:glucose metabolic process"/>
    <property type="evidence" value="ECO:0007669"/>
    <property type="project" value="UniProtKB-KW"/>
</dbReference>
<dbReference type="PIRSF" id="PIRSF000110">
    <property type="entry name" value="G6PD"/>
    <property type="match status" value="1"/>
</dbReference>
<dbReference type="Pfam" id="PF02781">
    <property type="entry name" value="G6PD_C"/>
    <property type="match status" value="1"/>
</dbReference>
<dbReference type="GO" id="GO:0004345">
    <property type="term" value="F:glucose-6-phosphate dehydrogenase activity"/>
    <property type="evidence" value="ECO:0007669"/>
    <property type="project" value="UniProtKB-UniRule"/>
</dbReference>
<dbReference type="NCBIfam" id="TIGR00871">
    <property type="entry name" value="zwf"/>
    <property type="match status" value="1"/>
</dbReference>